<sequence length="341" mass="37811">MPPRTAEAKFRTSSREVTGDRGGIYGISREEANERRGAGWWVNLSRQAQRIARLFKDSVYGSPKASLVQAEAYRDEVISALPPKTNHEQAVRLRRNNQSGISEVRRVEDRSGIAWQATLLTDAGQKQRRFSVNQYGERRAKALAIARGETGWATCRLSIYSCPPLRRDRAGAICQPARAGGRCSAVRDLTRGGGQVTACCHRCPVRGFAAGSAQGSSRRDRVGELSVFVSDAGRPARRKLMHISMRRQALDTALFKSGRKIETTIAKIYTADVARWFMSECGNRLLDRDAFVICPLTNLPCVRRLPGRKISYLCLRRRTGCALEGQAFAWCCDVIGAVFSA</sequence>
<accession>A0A7W6ZHY0</accession>
<gene>
    <name evidence="1" type="ORF">GGE46_002903</name>
    <name evidence="2" type="ORF">GGE57_002881</name>
</gene>
<dbReference type="Proteomes" id="UP000557344">
    <property type="component" value="Unassembled WGS sequence"/>
</dbReference>
<dbReference type="Proteomes" id="UP000523431">
    <property type="component" value="Unassembled WGS sequence"/>
</dbReference>
<evidence type="ECO:0000313" key="2">
    <source>
        <dbReference type="EMBL" id="MBB4536130.1"/>
    </source>
</evidence>
<evidence type="ECO:0000313" key="1">
    <source>
        <dbReference type="EMBL" id="MBB4480320.1"/>
    </source>
</evidence>
<name>A0A7W6ZHY0_RHIET</name>
<dbReference type="EMBL" id="JACIID010000005">
    <property type="protein sequence ID" value="MBB4536130.1"/>
    <property type="molecule type" value="Genomic_DNA"/>
</dbReference>
<comment type="caution">
    <text evidence="2">The sequence shown here is derived from an EMBL/GenBank/DDBJ whole genome shotgun (WGS) entry which is preliminary data.</text>
</comment>
<dbReference type="RefSeq" id="WP_183841468.1">
    <property type="nucleotide sequence ID" value="NZ_JACIHU010000005.1"/>
</dbReference>
<dbReference type="EMBL" id="JACIHU010000005">
    <property type="protein sequence ID" value="MBB4480320.1"/>
    <property type="molecule type" value="Genomic_DNA"/>
</dbReference>
<reference evidence="3 4" key="1">
    <citation type="submission" date="2020-08" db="EMBL/GenBank/DDBJ databases">
        <title>Genomic Encyclopedia of Type Strains, Phase IV (KMG-V): Genome sequencing to study the core and pangenomes of soil and plant-associated prokaryotes.</title>
        <authorList>
            <person name="Whitman W."/>
        </authorList>
    </citation>
    <scope>NUCLEOTIDE SEQUENCE [LARGE SCALE GENOMIC DNA]</scope>
    <source>
        <strain evidence="1 4">SEMIA 471</strain>
        <strain evidence="2 3">SEMIA 489</strain>
    </source>
</reference>
<dbReference type="Gene3D" id="1.20.5.2050">
    <property type="match status" value="1"/>
</dbReference>
<protein>
    <recommendedName>
        <fullName evidence="5">AP2 domain-containing protein</fullName>
    </recommendedName>
</protein>
<organism evidence="2 3">
    <name type="scientific">Rhizobium etli</name>
    <dbReference type="NCBI Taxonomy" id="29449"/>
    <lineage>
        <taxon>Bacteria</taxon>
        <taxon>Pseudomonadati</taxon>
        <taxon>Pseudomonadota</taxon>
        <taxon>Alphaproteobacteria</taxon>
        <taxon>Hyphomicrobiales</taxon>
        <taxon>Rhizobiaceae</taxon>
        <taxon>Rhizobium/Agrobacterium group</taxon>
        <taxon>Rhizobium</taxon>
    </lineage>
</organism>
<evidence type="ECO:0008006" key="5">
    <source>
        <dbReference type="Google" id="ProtNLM"/>
    </source>
</evidence>
<evidence type="ECO:0000313" key="4">
    <source>
        <dbReference type="Proteomes" id="UP000557344"/>
    </source>
</evidence>
<evidence type="ECO:0000313" key="3">
    <source>
        <dbReference type="Proteomes" id="UP000523431"/>
    </source>
</evidence>
<dbReference type="AlphaFoldDB" id="A0A7W6ZHY0"/>
<proteinExistence type="predicted"/>